<keyword evidence="1" id="KW-0732">Signal</keyword>
<proteinExistence type="predicted"/>
<reference evidence="2 3" key="1">
    <citation type="submission" date="2018-04" db="EMBL/GenBank/DDBJ databases">
        <title>Complete genome sequences of Streptomyces lydicus strain WYEC and characterization of antagonistic properties of biological control agents.</title>
        <authorList>
            <person name="Mariita R.M."/>
            <person name="Sello J.K."/>
        </authorList>
    </citation>
    <scope>NUCLEOTIDE SEQUENCE [LARGE SCALE GENOMIC DNA]</scope>
    <source>
        <strain evidence="2 3">WYEC 108</strain>
    </source>
</reference>
<evidence type="ECO:0000256" key="1">
    <source>
        <dbReference type="SAM" id="SignalP"/>
    </source>
</evidence>
<evidence type="ECO:0000313" key="3">
    <source>
        <dbReference type="Proteomes" id="UP000275579"/>
    </source>
</evidence>
<accession>A0A3S9Y3N8</accession>
<dbReference type="Proteomes" id="UP000275579">
    <property type="component" value="Chromosome"/>
</dbReference>
<evidence type="ECO:0000313" key="2">
    <source>
        <dbReference type="EMBL" id="AZS69622.1"/>
    </source>
</evidence>
<feature type="signal peptide" evidence="1">
    <location>
        <begin position="1"/>
        <end position="25"/>
    </location>
</feature>
<name>A0A3S9Y3N8_9ACTN</name>
<dbReference type="AlphaFoldDB" id="A0A3S9Y3N8"/>
<dbReference type="EMBL" id="CP029042">
    <property type="protein sequence ID" value="AZS69622.1"/>
    <property type="molecule type" value="Genomic_DNA"/>
</dbReference>
<feature type="chain" id="PRO_5019004096" description="Integral membrane protein" evidence="1">
    <location>
        <begin position="26"/>
        <end position="232"/>
    </location>
</feature>
<sequence length="232" mass="23217">MPVVAGLLGAAATLLGAAMGLVAHAARTGGALGPPSYGAAVAFCCASAVGHWTGARAAAVRKPGHSPAGPHPSTARHTVDRALRLGVAFAVHPALPLAFLPLCRTVSAPAAPALSGADADAARAVRRIVRTATEDAWTGPSWAALVPLLLLRHAEFSARVAAATARVARRAAVDCVRARLPVLYALVLSATVLTPADPMPTGPGGAVTAVIVFLTVVTTPLSRDGEPGRPGA</sequence>
<organism evidence="2 3">
    <name type="scientific">Streptomyces lydicus</name>
    <dbReference type="NCBI Taxonomy" id="47763"/>
    <lineage>
        <taxon>Bacteria</taxon>
        <taxon>Bacillati</taxon>
        <taxon>Actinomycetota</taxon>
        <taxon>Actinomycetes</taxon>
        <taxon>Kitasatosporales</taxon>
        <taxon>Streptomycetaceae</taxon>
        <taxon>Streptomyces</taxon>
    </lineage>
</organism>
<gene>
    <name evidence="2" type="ORF">DDE74_00225</name>
</gene>
<evidence type="ECO:0008006" key="4">
    <source>
        <dbReference type="Google" id="ProtNLM"/>
    </source>
</evidence>
<protein>
    <recommendedName>
        <fullName evidence="4">Integral membrane protein</fullName>
    </recommendedName>
</protein>